<dbReference type="InterPro" id="IPR011990">
    <property type="entry name" value="TPR-like_helical_dom_sf"/>
</dbReference>
<dbReference type="EMBL" id="JQCB01000005">
    <property type="protein sequence ID" value="KRN96140.1"/>
    <property type="molecule type" value="Genomic_DNA"/>
</dbReference>
<dbReference type="RefSeq" id="WP_162260729.1">
    <property type="nucleotide sequence ID" value="NZ_BJUD01000002.1"/>
</dbReference>
<organism evidence="3 4">
    <name type="scientific">Furfurilactobacillus siliginis</name>
    <dbReference type="NCBI Taxonomy" id="348151"/>
    <lineage>
        <taxon>Bacteria</taxon>
        <taxon>Bacillati</taxon>
        <taxon>Bacillota</taxon>
        <taxon>Bacilli</taxon>
        <taxon>Lactobacillales</taxon>
        <taxon>Lactobacillaceae</taxon>
        <taxon>Furfurilactobacillus</taxon>
    </lineage>
</organism>
<dbReference type="InterPro" id="IPR019734">
    <property type="entry name" value="TPR_rpt"/>
</dbReference>
<dbReference type="STRING" id="348151.IV55_GL001523"/>
<dbReference type="SUPFAM" id="SSF81901">
    <property type="entry name" value="HCP-like"/>
    <property type="match status" value="1"/>
</dbReference>
<dbReference type="EMBL" id="BJUD01000002">
    <property type="protein sequence ID" value="GEK27936.1"/>
    <property type="molecule type" value="Genomic_DNA"/>
</dbReference>
<dbReference type="Gene3D" id="1.25.40.10">
    <property type="entry name" value="Tetratricopeptide repeat domain"/>
    <property type="match status" value="2"/>
</dbReference>
<evidence type="ECO:0000313" key="3">
    <source>
        <dbReference type="EMBL" id="KRN96140.1"/>
    </source>
</evidence>
<evidence type="ECO:0000313" key="5">
    <source>
        <dbReference type="Proteomes" id="UP000321429"/>
    </source>
</evidence>
<dbReference type="Pfam" id="PF13432">
    <property type="entry name" value="TPR_16"/>
    <property type="match status" value="1"/>
</dbReference>
<reference evidence="2 5" key="2">
    <citation type="submission" date="2019-07" db="EMBL/GenBank/DDBJ databases">
        <title>Whole genome shotgun sequence of Lactobacillus siliginis NBRC 101315.</title>
        <authorList>
            <person name="Hosoyama A."/>
            <person name="Uohara A."/>
            <person name="Ohji S."/>
            <person name="Ichikawa N."/>
        </authorList>
    </citation>
    <scope>NUCLEOTIDE SEQUENCE [LARGE SCALE GENOMIC DNA]</scope>
    <source>
        <strain evidence="2 5">NBRC 101315</strain>
    </source>
</reference>
<dbReference type="Proteomes" id="UP000321429">
    <property type="component" value="Unassembled WGS sequence"/>
</dbReference>
<evidence type="ECO:0000256" key="1">
    <source>
        <dbReference type="PROSITE-ProRule" id="PRU00339"/>
    </source>
</evidence>
<dbReference type="AlphaFoldDB" id="A0A0R2L9X8"/>
<proteinExistence type="predicted"/>
<dbReference type="PATRIC" id="fig|348151.3.peg.1570"/>
<name>A0A0R2L9X8_9LACO</name>
<dbReference type="PROSITE" id="PS50005">
    <property type="entry name" value="TPR"/>
    <property type="match status" value="1"/>
</dbReference>
<evidence type="ECO:0000313" key="4">
    <source>
        <dbReference type="Proteomes" id="UP000051139"/>
    </source>
</evidence>
<gene>
    <name evidence="3" type="ORF">IV55_GL001523</name>
    <name evidence="2" type="ORF">LSI01_02470</name>
</gene>
<sequence>MSNRSKQTKPVTTRKVVTSAKNQRVDLRHVGKDAADQTAAANQAVSKLVKQIDDHPEDYHLNYELATVLLDMQDVEQAEELLIKSRGLFSDDDEAVNLLTYGLGNVYYQAAAYDKAAAEFAKVTDKKLQLDAYQMLAQTYTQQNNYQKAFAFALTVHDANKQDPTANALLGDILMAMGNFNQAADFYDQSLEADSKNGKVNFNRGLTAMVLGQDESAFMKAAQQNDPEYVKRSQEKVNDIATLIKKQQQ</sequence>
<feature type="repeat" description="TPR" evidence="1">
    <location>
        <begin position="164"/>
        <end position="197"/>
    </location>
</feature>
<dbReference type="SMART" id="SM00028">
    <property type="entry name" value="TPR"/>
    <property type="match status" value="3"/>
</dbReference>
<evidence type="ECO:0000313" key="2">
    <source>
        <dbReference type="EMBL" id="GEK27936.1"/>
    </source>
</evidence>
<dbReference type="Pfam" id="PF14559">
    <property type="entry name" value="TPR_19"/>
    <property type="match status" value="1"/>
</dbReference>
<accession>A0A0R2L9X8</accession>
<keyword evidence="4" id="KW-1185">Reference proteome</keyword>
<keyword evidence="1" id="KW-0802">TPR repeat</keyword>
<protein>
    <submittedName>
        <fullName evidence="3">Tetratricopeptide repeat protein</fullName>
    </submittedName>
</protein>
<comment type="caution">
    <text evidence="3">The sequence shown here is derived from an EMBL/GenBank/DDBJ whole genome shotgun (WGS) entry which is preliminary data.</text>
</comment>
<reference evidence="3 4" key="1">
    <citation type="journal article" date="2015" name="Genome Announc.">
        <title>Expanding the biotechnology potential of lactobacilli through comparative genomics of 213 strains and associated genera.</title>
        <authorList>
            <person name="Sun Z."/>
            <person name="Harris H.M."/>
            <person name="McCann A."/>
            <person name="Guo C."/>
            <person name="Argimon S."/>
            <person name="Zhang W."/>
            <person name="Yang X."/>
            <person name="Jeffery I.B."/>
            <person name="Cooney J.C."/>
            <person name="Kagawa T.F."/>
            <person name="Liu W."/>
            <person name="Song Y."/>
            <person name="Salvetti E."/>
            <person name="Wrobel A."/>
            <person name="Rasinkangas P."/>
            <person name="Parkhill J."/>
            <person name="Rea M.C."/>
            <person name="O'Sullivan O."/>
            <person name="Ritari J."/>
            <person name="Douillard F.P."/>
            <person name="Paul Ross R."/>
            <person name="Yang R."/>
            <person name="Briner A.E."/>
            <person name="Felis G.E."/>
            <person name="de Vos W.M."/>
            <person name="Barrangou R."/>
            <person name="Klaenhammer T.R."/>
            <person name="Caufield P.W."/>
            <person name="Cui Y."/>
            <person name="Zhang H."/>
            <person name="O'Toole P.W."/>
        </authorList>
    </citation>
    <scope>NUCLEOTIDE SEQUENCE [LARGE SCALE GENOMIC DNA]</scope>
    <source>
        <strain evidence="3 4">DSM 22696</strain>
    </source>
</reference>
<dbReference type="Proteomes" id="UP000051139">
    <property type="component" value="Unassembled WGS sequence"/>
</dbReference>